<reference evidence="1" key="1">
    <citation type="submission" date="2017-08" db="EMBL/GenBank/DDBJ databases">
        <authorList>
            <person name="Cuomo C."/>
            <person name="Billmyre B."/>
            <person name="Heitman J."/>
        </authorList>
    </citation>
    <scope>NUCLEOTIDE SEQUENCE</scope>
    <source>
        <strain evidence="1">CBS 12478</strain>
    </source>
</reference>
<evidence type="ECO:0000313" key="1">
    <source>
        <dbReference type="EMBL" id="WWD21377.1"/>
    </source>
</evidence>
<dbReference type="EMBL" id="CP144060">
    <property type="protein sequence ID" value="WWD21377.1"/>
    <property type="molecule type" value="Genomic_DNA"/>
</dbReference>
<evidence type="ECO:0000313" key="2">
    <source>
        <dbReference type="Proteomes" id="UP000322225"/>
    </source>
</evidence>
<dbReference type="GeneID" id="43590995"/>
<dbReference type="Proteomes" id="UP000322225">
    <property type="component" value="Chromosome 10"/>
</dbReference>
<sequence>MSLIISDPFTILTYDPPSSPLSHLALKNKVEQTPLHKLQGAGIASRKSSPPKEKDSPSSGRPPGKTPSTRAKGECCF</sequence>
<organism evidence="1 2">
    <name type="scientific">Kwoniella shandongensis</name>
    <dbReference type="NCBI Taxonomy" id="1734106"/>
    <lineage>
        <taxon>Eukaryota</taxon>
        <taxon>Fungi</taxon>
        <taxon>Dikarya</taxon>
        <taxon>Basidiomycota</taxon>
        <taxon>Agaricomycotina</taxon>
        <taxon>Tremellomycetes</taxon>
        <taxon>Tremellales</taxon>
        <taxon>Cryptococcaceae</taxon>
        <taxon>Kwoniella</taxon>
    </lineage>
</organism>
<keyword evidence="2" id="KW-1185">Reference proteome</keyword>
<proteinExistence type="predicted"/>
<gene>
    <name evidence="1" type="ORF">CI109_105862</name>
</gene>
<dbReference type="AlphaFoldDB" id="A0A5M6BSX4"/>
<dbReference type="KEGG" id="ksn:43590995"/>
<reference evidence="1" key="2">
    <citation type="submission" date="2024-01" db="EMBL/GenBank/DDBJ databases">
        <title>Comparative genomics of Cryptococcus and Kwoniella reveals pathogenesis evolution and contrasting modes of karyotype evolution via chromosome fusion or intercentromeric recombination.</title>
        <authorList>
            <person name="Coelho M.A."/>
            <person name="David-Palma M."/>
            <person name="Shea T."/>
            <person name="Bowers K."/>
            <person name="McGinley-Smith S."/>
            <person name="Mohammad A.W."/>
            <person name="Gnirke A."/>
            <person name="Yurkov A.M."/>
            <person name="Nowrousian M."/>
            <person name="Sun S."/>
            <person name="Cuomo C.A."/>
            <person name="Heitman J."/>
        </authorList>
    </citation>
    <scope>NUCLEOTIDE SEQUENCE</scope>
    <source>
        <strain evidence="1">CBS 12478</strain>
    </source>
</reference>
<dbReference type="RefSeq" id="XP_031858884.1">
    <property type="nucleotide sequence ID" value="XM_032006832.1"/>
</dbReference>
<protein>
    <submittedName>
        <fullName evidence="1">Uncharacterized protein</fullName>
    </submittedName>
</protein>
<name>A0A5M6BSX4_9TREE</name>
<accession>A0A5M6BSX4</accession>